<sequence>MSTPVCVANSDNHFGPRVDPSCRPFDFTLLFEDAFFAVLPAALLMLLLPARLQLLRRAPVKMTTYRLAISKSICLGALFTLQVVYAVYRFRAPALHTKLATTSDVLNIVATTAAAILSFVEDQCSIEPSDLLVIYFSALTLLDVPRLRSLWLIPGTDTCRGLWTTIYILTVAALVLESMKKFRILRTLYTDVTKEQVIGFWGRSFFIWVTPLFRAGFSDILSVEDLPETDKDLQGDVARQKLETAWVNCKPNFRLLKAVFRAYPWPVLLAVVPRLALSGFTFCQPFLITSTINYFENDSTEDIRQYGRALVGAYLLVYLGIAISTAVYWRRAYRATLLGRDSELRRLCELGEI</sequence>
<dbReference type="GO" id="GO:0005524">
    <property type="term" value="F:ATP binding"/>
    <property type="evidence" value="ECO:0007669"/>
    <property type="project" value="InterPro"/>
</dbReference>
<feature type="transmembrane region" description="Helical" evidence="5">
    <location>
        <begin position="160"/>
        <end position="176"/>
    </location>
</feature>
<dbReference type="InterPro" id="IPR056227">
    <property type="entry name" value="TMD0_ABC"/>
</dbReference>
<protein>
    <recommendedName>
        <fullName evidence="6">ABC transporter TMD0 domain-containing protein</fullName>
    </recommendedName>
</protein>
<dbReference type="Pfam" id="PF24357">
    <property type="entry name" value="TMD0_ABC"/>
    <property type="match status" value="1"/>
</dbReference>
<keyword evidence="2 5" id="KW-0812">Transmembrane</keyword>
<evidence type="ECO:0000313" key="8">
    <source>
        <dbReference type="Proteomes" id="UP000247810"/>
    </source>
</evidence>
<accession>A0A319DAG0</accession>
<proteinExistence type="predicted"/>
<organism evidence="7 8">
    <name type="scientific">Aspergillus ellipticus CBS 707.79</name>
    <dbReference type="NCBI Taxonomy" id="1448320"/>
    <lineage>
        <taxon>Eukaryota</taxon>
        <taxon>Fungi</taxon>
        <taxon>Dikarya</taxon>
        <taxon>Ascomycota</taxon>
        <taxon>Pezizomycotina</taxon>
        <taxon>Eurotiomycetes</taxon>
        <taxon>Eurotiomycetidae</taxon>
        <taxon>Eurotiales</taxon>
        <taxon>Aspergillaceae</taxon>
        <taxon>Aspergillus</taxon>
        <taxon>Aspergillus subgen. Circumdati</taxon>
    </lineage>
</organism>
<evidence type="ECO:0000256" key="2">
    <source>
        <dbReference type="ARBA" id="ARBA00022692"/>
    </source>
</evidence>
<evidence type="ECO:0000313" key="7">
    <source>
        <dbReference type="EMBL" id="PYH94329.1"/>
    </source>
</evidence>
<evidence type="ECO:0000256" key="4">
    <source>
        <dbReference type="ARBA" id="ARBA00023136"/>
    </source>
</evidence>
<keyword evidence="3 5" id="KW-1133">Transmembrane helix</keyword>
<dbReference type="STRING" id="1448320.A0A319DAG0"/>
<feature type="domain" description="ABC transporter TMD0" evidence="6">
    <location>
        <begin position="24"/>
        <end position="151"/>
    </location>
</feature>
<dbReference type="GO" id="GO:0016020">
    <property type="term" value="C:membrane"/>
    <property type="evidence" value="ECO:0007669"/>
    <property type="project" value="UniProtKB-SubCell"/>
</dbReference>
<dbReference type="EMBL" id="KZ825873">
    <property type="protein sequence ID" value="PYH94329.1"/>
    <property type="molecule type" value="Genomic_DNA"/>
</dbReference>
<dbReference type="Proteomes" id="UP000247810">
    <property type="component" value="Unassembled WGS sequence"/>
</dbReference>
<evidence type="ECO:0000256" key="5">
    <source>
        <dbReference type="SAM" id="Phobius"/>
    </source>
</evidence>
<dbReference type="OrthoDB" id="4367377at2759"/>
<feature type="transmembrane region" description="Helical" evidence="5">
    <location>
        <begin position="67"/>
        <end position="88"/>
    </location>
</feature>
<feature type="transmembrane region" description="Helical" evidence="5">
    <location>
        <begin position="308"/>
        <end position="329"/>
    </location>
</feature>
<name>A0A319DAG0_9EURO</name>
<dbReference type="Gene3D" id="1.20.1560.10">
    <property type="entry name" value="ABC transporter type 1, transmembrane domain"/>
    <property type="match status" value="1"/>
</dbReference>
<evidence type="ECO:0000256" key="3">
    <source>
        <dbReference type="ARBA" id="ARBA00022989"/>
    </source>
</evidence>
<feature type="transmembrane region" description="Helical" evidence="5">
    <location>
        <begin position="263"/>
        <end position="288"/>
    </location>
</feature>
<evidence type="ECO:0000256" key="1">
    <source>
        <dbReference type="ARBA" id="ARBA00004141"/>
    </source>
</evidence>
<dbReference type="SUPFAM" id="SSF90123">
    <property type="entry name" value="ABC transporter transmembrane region"/>
    <property type="match status" value="1"/>
</dbReference>
<evidence type="ECO:0000259" key="6">
    <source>
        <dbReference type="Pfam" id="PF24357"/>
    </source>
</evidence>
<reference evidence="7 8" key="1">
    <citation type="submission" date="2018-02" db="EMBL/GenBank/DDBJ databases">
        <title>The genomes of Aspergillus section Nigri reveals drivers in fungal speciation.</title>
        <authorList>
            <consortium name="DOE Joint Genome Institute"/>
            <person name="Vesth T.C."/>
            <person name="Nybo J."/>
            <person name="Theobald S."/>
            <person name="Brandl J."/>
            <person name="Frisvad J.C."/>
            <person name="Nielsen K.F."/>
            <person name="Lyhne E.K."/>
            <person name="Kogle M.E."/>
            <person name="Kuo A."/>
            <person name="Riley R."/>
            <person name="Clum A."/>
            <person name="Nolan M."/>
            <person name="Lipzen A."/>
            <person name="Salamov A."/>
            <person name="Henrissat B."/>
            <person name="Wiebenga A."/>
            <person name="De vries R.P."/>
            <person name="Grigoriev I.V."/>
            <person name="Mortensen U.H."/>
            <person name="Andersen M.R."/>
            <person name="Baker S.E."/>
        </authorList>
    </citation>
    <scope>NUCLEOTIDE SEQUENCE [LARGE SCALE GENOMIC DNA]</scope>
    <source>
        <strain evidence="7 8">CBS 707.79</strain>
    </source>
</reference>
<dbReference type="AlphaFoldDB" id="A0A319DAG0"/>
<feature type="transmembrane region" description="Helical" evidence="5">
    <location>
        <begin position="34"/>
        <end position="55"/>
    </location>
</feature>
<gene>
    <name evidence="7" type="ORF">BO71DRAFT_430061</name>
</gene>
<comment type="subcellular location">
    <subcellularLocation>
        <location evidence="1">Membrane</location>
        <topology evidence="1">Multi-pass membrane protein</topology>
    </subcellularLocation>
</comment>
<dbReference type="VEuPathDB" id="FungiDB:BO71DRAFT_430061"/>
<keyword evidence="4 5" id="KW-0472">Membrane</keyword>
<keyword evidence="8" id="KW-1185">Reference proteome</keyword>
<dbReference type="InterPro" id="IPR036640">
    <property type="entry name" value="ABC1_TM_sf"/>
</dbReference>